<evidence type="ECO:0000256" key="9">
    <source>
        <dbReference type="ARBA" id="ARBA00023310"/>
    </source>
</evidence>
<keyword evidence="3 12" id="KW-0138">CF(0)</keyword>
<name>A0A964FEF5_9CYAN</name>
<dbReference type="HAMAP" id="MF_01398">
    <property type="entry name" value="ATP_synth_b_bprime"/>
    <property type="match status" value="1"/>
</dbReference>
<keyword evidence="7 12" id="KW-0406">Ion transport</keyword>
<protein>
    <recommendedName>
        <fullName evidence="12">ATP synthase subunit b'</fullName>
    </recommendedName>
    <alternativeName>
        <fullName evidence="12">ATP synthase F(0) sector subunit b'</fullName>
    </alternativeName>
    <alternativeName>
        <fullName evidence="12">ATPase subunit II</fullName>
    </alternativeName>
    <alternativeName>
        <fullName evidence="12">F-type ATPase subunit b'</fullName>
        <shortName evidence="12">F-ATPase subunit b'</shortName>
    </alternativeName>
</protein>
<dbReference type="Proteomes" id="UP000729733">
    <property type="component" value="Unassembled WGS sequence"/>
</dbReference>
<dbReference type="InterPro" id="IPR050059">
    <property type="entry name" value="ATP_synthase_B_chain"/>
</dbReference>
<evidence type="ECO:0000256" key="14">
    <source>
        <dbReference type="SAM" id="Coils"/>
    </source>
</evidence>
<sequence>MFDFDATLPLMAVQFLLLTALLNAVFYKPLMKVLDEREDFLRSGDTGSKDKLAKAESIVKEYEKQIAEARRESQNSIQKAQAEAKEITATNIAAAQQEVQSQREAATQEIEQQKATAFATLEQQVDSLSRQILEKILDPELIK</sequence>
<keyword evidence="5 12" id="KW-0375">Hydrogen ion transport</keyword>
<comment type="similarity">
    <text evidence="1 12 13">Belongs to the ATPase B chain family.</text>
</comment>
<evidence type="ECO:0000256" key="1">
    <source>
        <dbReference type="ARBA" id="ARBA00005513"/>
    </source>
</evidence>
<evidence type="ECO:0000256" key="7">
    <source>
        <dbReference type="ARBA" id="ARBA00023065"/>
    </source>
</evidence>
<reference evidence="15" key="1">
    <citation type="journal article" date="2021" name="Antonie Van Leeuwenhoek">
        <title>Draft genome and description of Waterburya agarophytonicola gen. nov. sp. nov. (Pleurocapsales, Cyanobacteria): a seaweed symbiont.</title>
        <authorList>
            <person name="Bonthond G."/>
            <person name="Shalygin S."/>
            <person name="Bayer T."/>
            <person name="Weinberger F."/>
        </authorList>
    </citation>
    <scope>NUCLEOTIDE SEQUENCE</scope>
    <source>
        <strain evidence="15">KI4</strain>
    </source>
</reference>
<evidence type="ECO:0000256" key="12">
    <source>
        <dbReference type="HAMAP-Rule" id="MF_01399"/>
    </source>
</evidence>
<evidence type="ECO:0000256" key="2">
    <source>
        <dbReference type="ARBA" id="ARBA00022448"/>
    </source>
</evidence>
<dbReference type="GO" id="GO:0046933">
    <property type="term" value="F:proton-transporting ATP synthase activity, rotational mechanism"/>
    <property type="evidence" value="ECO:0007669"/>
    <property type="project" value="UniProtKB-UniRule"/>
</dbReference>
<evidence type="ECO:0000256" key="4">
    <source>
        <dbReference type="ARBA" id="ARBA00022692"/>
    </source>
</evidence>
<dbReference type="Pfam" id="PF00430">
    <property type="entry name" value="ATP-synt_B"/>
    <property type="match status" value="1"/>
</dbReference>
<evidence type="ECO:0000313" key="16">
    <source>
        <dbReference type="Proteomes" id="UP000729733"/>
    </source>
</evidence>
<comment type="function">
    <text evidence="10 12">F(1)F(0) ATP synthase produces ATP from ADP in the presence of a proton or sodium gradient. F-type ATPases consist of two structural domains, F(1) containing the extramembraneous catalytic core and F(0) containing the membrane proton channel, linked together by a central stalk and a peripheral stalk. During catalysis, ATP synthesis in the catalytic domain of F(1) is coupled via a rotary mechanism of the central stalk subunits to proton translocation.</text>
</comment>
<evidence type="ECO:0000256" key="6">
    <source>
        <dbReference type="ARBA" id="ARBA00022989"/>
    </source>
</evidence>
<evidence type="ECO:0000256" key="11">
    <source>
        <dbReference type="ARBA" id="ARBA00037847"/>
    </source>
</evidence>
<proteinExistence type="inferred from homology"/>
<dbReference type="HAMAP" id="MF_01399">
    <property type="entry name" value="ATP_synth_bprime"/>
    <property type="match status" value="1"/>
</dbReference>
<organism evidence="15 16">
    <name type="scientific">Waterburya agarophytonicola KI4</name>
    <dbReference type="NCBI Taxonomy" id="2874699"/>
    <lineage>
        <taxon>Bacteria</taxon>
        <taxon>Bacillati</taxon>
        <taxon>Cyanobacteriota</taxon>
        <taxon>Cyanophyceae</taxon>
        <taxon>Pleurocapsales</taxon>
        <taxon>Hyellaceae</taxon>
        <taxon>Waterburya</taxon>
        <taxon>Waterburya agarophytonicola</taxon>
    </lineage>
</organism>
<dbReference type="NCBIfam" id="NF005607">
    <property type="entry name" value="PRK07353.1"/>
    <property type="match status" value="1"/>
</dbReference>
<evidence type="ECO:0000256" key="3">
    <source>
        <dbReference type="ARBA" id="ARBA00022547"/>
    </source>
</evidence>
<comment type="caution">
    <text evidence="15">The sequence shown here is derived from an EMBL/GenBank/DDBJ whole genome shotgun (WGS) entry which is preliminary data.</text>
</comment>
<gene>
    <name evidence="12" type="primary">atpF2</name>
    <name evidence="12" type="synonym">atpG</name>
    <name evidence="15" type="ORF">I4641_06235</name>
</gene>
<evidence type="ECO:0000313" key="15">
    <source>
        <dbReference type="EMBL" id="MCC0176575.1"/>
    </source>
</evidence>
<dbReference type="AlphaFoldDB" id="A0A964FEF5"/>
<dbReference type="CDD" id="cd06503">
    <property type="entry name" value="ATP-synt_Fo_b"/>
    <property type="match status" value="1"/>
</dbReference>
<dbReference type="EMBL" id="JADWDC010000010">
    <property type="protein sequence ID" value="MCC0176575.1"/>
    <property type="molecule type" value="Genomic_DNA"/>
</dbReference>
<dbReference type="PANTHER" id="PTHR33445">
    <property type="entry name" value="ATP SYNTHASE SUBUNIT B', CHLOROPLASTIC"/>
    <property type="match status" value="1"/>
</dbReference>
<comment type="subunit">
    <text evidence="12">F-type ATPases have 2 components, F(1) - the catalytic core - and F(0) - the membrane proton channel. F(1) has five subunits: alpha(3), beta(3), gamma(1), delta(1), epsilon(1). F(0) has four main subunits: a(1), b(1), b'(1) and c(10-14). The alpha and beta chains form an alternating ring which encloses part of the gamma chain. F(1) is attached to F(0) by a central stalk formed by the gamma and epsilon chains, while a peripheral stalk is formed by the delta, b and b' chains.</text>
</comment>
<evidence type="ECO:0000256" key="8">
    <source>
        <dbReference type="ARBA" id="ARBA00023136"/>
    </source>
</evidence>
<keyword evidence="4 12" id="KW-0812">Transmembrane</keyword>
<dbReference type="GO" id="GO:0012505">
    <property type="term" value="C:endomembrane system"/>
    <property type="evidence" value="ECO:0007669"/>
    <property type="project" value="UniProtKB-SubCell"/>
</dbReference>
<keyword evidence="12" id="KW-0793">Thylakoid</keyword>
<dbReference type="InterPro" id="IPR002146">
    <property type="entry name" value="ATP_synth_b/b'su_bac/chlpt"/>
</dbReference>
<dbReference type="RefSeq" id="WP_229639612.1">
    <property type="nucleotide sequence ID" value="NZ_JADWDC010000010.1"/>
</dbReference>
<keyword evidence="8 12" id="KW-0472">Membrane</keyword>
<comment type="function">
    <text evidence="12">Component of the F(0) channel, it forms part of the peripheral stalk, linking F(1) to F(0). The b'-subunit is a diverged and duplicated form of b found in plants and photosynthetic bacteria.</text>
</comment>
<dbReference type="PANTHER" id="PTHR33445:SF2">
    <property type="entry name" value="ATP SYNTHASE SUBUNIT B', CHLOROPLASTIC"/>
    <property type="match status" value="1"/>
</dbReference>
<feature type="transmembrane region" description="Helical" evidence="12">
    <location>
        <begin position="6"/>
        <end position="27"/>
    </location>
</feature>
<accession>A0A964FEF5</accession>
<keyword evidence="2 12" id="KW-0813">Transport</keyword>
<comment type="subcellular location">
    <subcellularLocation>
        <location evidence="12">Cellular thylakoid membrane</location>
        <topology evidence="12">Single-pass membrane protein</topology>
    </subcellularLocation>
    <subcellularLocation>
        <location evidence="11">Endomembrane system</location>
        <topology evidence="11">Single-pass membrane protein</topology>
    </subcellularLocation>
</comment>
<keyword evidence="16" id="KW-1185">Reference proteome</keyword>
<evidence type="ECO:0000256" key="5">
    <source>
        <dbReference type="ARBA" id="ARBA00022781"/>
    </source>
</evidence>
<dbReference type="GO" id="GO:0045259">
    <property type="term" value="C:proton-transporting ATP synthase complex"/>
    <property type="evidence" value="ECO:0007669"/>
    <property type="project" value="UniProtKB-KW"/>
</dbReference>
<dbReference type="GO" id="GO:0031676">
    <property type="term" value="C:plasma membrane-derived thylakoid membrane"/>
    <property type="evidence" value="ECO:0007669"/>
    <property type="project" value="UniProtKB-SubCell"/>
</dbReference>
<feature type="coiled-coil region" evidence="14">
    <location>
        <begin position="52"/>
        <end position="116"/>
    </location>
</feature>
<evidence type="ECO:0000256" key="10">
    <source>
        <dbReference type="ARBA" id="ARBA00025198"/>
    </source>
</evidence>
<keyword evidence="9 12" id="KW-0066">ATP synthesis</keyword>
<keyword evidence="6 12" id="KW-1133">Transmembrane helix</keyword>
<dbReference type="GO" id="GO:0046961">
    <property type="term" value="F:proton-transporting ATPase activity, rotational mechanism"/>
    <property type="evidence" value="ECO:0007669"/>
    <property type="project" value="TreeGrafter"/>
</dbReference>
<keyword evidence="14" id="KW-0175">Coiled coil</keyword>
<evidence type="ECO:0000256" key="13">
    <source>
        <dbReference type="RuleBase" id="RU003848"/>
    </source>
</evidence>
<dbReference type="InterPro" id="IPR034679">
    <property type="entry name" value="ATP_synth_b"/>
</dbReference>